<evidence type="ECO:0000313" key="3">
    <source>
        <dbReference type="Proteomes" id="UP001166674"/>
    </source>
</evidence>
<comment type="caution">
    <text evidence="2">The sequence shown here is derived from an EMBL/GenBank/DDBJ whole genome shotgun (WGS) entry which is preliminary data.</text>
</comment>
<dbReference type="AlphaFoldDB" id="A0AA41N4L1"/>
<reference evidence="2" key="1">
    <citation type="submission" date="2020-03" db="EMBL/GenBank/DDBJ databases">
        <title>Studies in the Genomics of Life Span.</title>
        <authorList>
            <person name="Glass D."/>
        </authorList>
    </citation>
    <scope>NUCLEOTIDE SEQUENCE</scope>
    <source>
        <strain evidence="2">SUZIE</strain>
        <tissue evidence="2">Muscle</tissue>
    </source>
</reference>
<dbReference type="GO" id="GO:0016301">
    <property type="term" value="F:kinase activity"/>
    <property type="evidence" value="ECO:0007669"/>
    <property type="project" value="UniProtKB-KW"/>
</dbReference>
<keyword evidence="3" id="KW-1185">Reference proteome</keyword>
<protein>
    <submittedName>
        <fullName evidence="2">Connector enhancer of kinase suppressor of ras 2</fullName>
    </submittedName>
</protein>
<feature type="region of interest" description="Disordered" evidence="1">
    <location>
        <begin position="180"/>
        <end position="238"/>
    </location>
</feature>
<gene>
    <name evidence="2" type="ORF">SUZIE_173600</name>
</gene>
<evidence type="ECO:0000256" key="1">
    <source>
        <dbReference type="SAM" id="MobiDB-lite"/>
    </source>
</evidence>
<name>A0AA41N4L1_SCICA</name>
<sequence length="390" mass="43299">MVATPPLTKEVESIALIRPKTSGLLRLEKIPVKSPGVPESQRLDVTGIASPEERGKGTAILVAGVPGKEELDDTEIPTLKFTGLIHLEALINKCSPSSEYGCPRTPRNLWLESPENAESPGSDDLEVARSMYPLRERSIFRRSWAELLEAPLNSEGLHIVQTIPTEEDREIGYLELAPEEENQATTPPRDPYLHPLQGPFPLLPQRPKLQRQRSHSLPRYSDSRREKLNPPELTLNPEKKHFFFPSDNLFTGENSKERNRIEEAWQKDILSGSGEHPPINPNFEYSSTMKSKIGIPEDNVGLPKGNVRIPSKNVMVNVGVPIDNSEVLRSNAGVLMCNPEIPSGNGRVPWGSGVGVPMDNVDYLRHNVGTSRHTISSLLTELSKIGEHQL</sequence>
<keyword evidence="2" id="KW-0808">Transferase</keyword>
<dbReference type="EMBL" id="JAATJV010388200">
    <property type="protein sequence ID" value="MBZ3883571.1"/>
    <property type="molecule type" value="Genomic_DNA"/>
</dbReference>
<dbReference type="Proteomes" id="UP001166674">
    <property type="component" value="Unassembled WGS sequence"/>
</dbReference>
<organism evidence="2 3">
    <name type="scientific">Sciurus carolinensis</name>
    <name type="common">Eastern gray squirrel</name>
    <dbReference type="NCBI Taxonomy" id="30640"/>
    <lineage>
        <taxon>Eukaryota</taxon>
        <taxon>Metazoa</taxon>
        <taxon>Chordata</taxon>
        <taxon>Craniata</taxon>
        <taxon>Vertebrata</taxon>
        <taxon>Euteleostomi</taxon>
        <taxon>Mammalia</taxon>
        <taxon>Eutheria</taxon>
        <taxon>Euarchontoglires</taxon>
        <taxon>Glires</taxon>
        <taxon>Rodentia</taxon>
        <taxon>Sciuromorpha</taxon>
        <taxon>Sciuridae</taxon>
        <taxon>Sciurinae</taxon>
        <taxon>Sciurini</taxon>
        <taxon>Sciurus</taxon>
    </lineage>
</organism>
<proteinExistence type="predicted"/>
<keyword evidence="2" id="KW-0418">Kinase</keyword>
<accession>A0AA41N4L1</accession>
<evidence type="ECO:0000313" key="2">
    <source>
        <dbReference type="EMBL" id="MBZ3883571.1"/>
    </source>
</evidence>